<evidence type="ECO:0000259" key="8">
    <source>
        <dbReference type="SMART" id="SM00919"/>
    </source>
</evidence>
<evidence type="ECO:0000313" key="11">
    <source>
        <dbReference type="Proteomes" id="UP000228767"/>
    </source>
</evidence>
<dbReference type="Pfam" id="PF00390">
    <property type="entry name" value="malic"/>
    <property type="match status" value="1"/>
</dbReference>
<feature type="binding site" evidence="7">
    <location>
        <position position="166"/>
    </location>
    <ligand>
        <name>a divalent metal cation</name>
        <dbReference type="ChEBI" id="CHEBI:60240"/>
    </ligand>
</feature>
<evidence type="ECO:0000256" key="4">
    <source>
        <dbReference type="ARBA" id="ARBA00023002"/>
    </source>
</evidence>
<dbReference type="InterPro" id="IPR012302">
    <property type="entry name" value="Malic_NAD-bd"/>
</dbReference>
<dbReference type="Proteomes" id="UP000228767">
    <property type="component" value="Unassembled WGS sequence"/>
</dbReference>
<dbReference type="EMBL" id="PCYI01000006">
    <property type="protein sequence ID" value="PIR45080.1"/>
    <property type="molecule type" value="Genomic_DNA"/>
</dbReference>
<dbReference type="SMART" id="SM01274">
    <property type="entry name" value="malic"/>
    <property type="match status" value="1"/>
</dbReference>
<feature type="binding site" evidence="6">
    <location>
        <position position="292"/>
    </location>
    <ligand>
        <name>(S)-malate</name>
        <dbReference type="ChEBI" id="CHEBI:15589"/>
    </ligand>
</feature>
<sequence>MTDSVKKVDLGKASLILHKKARGKIALALKVPIKNRQDLSLAYTPGVAAVSSHLAKHPNEAGLYSCKGNTVAVVSDGSAVLGLGNIGPLGALPVMEGKAALFKRFANVDAFPIVLATQDVDEIVATVKVIAPGFGGINLEDISAPRCFEVERRLKAELDIPVMHDDQHGTAMVVLAGLINACKVTKRKLATSRVVVSGAGAAGTAVAELLHGAGVGDILLLDSIGIIGRHRKDLNGAKSRLLGFTNAGGVSGGLSEAIADADVFIGLSKPGLLTPAHITSMRPKAIVFAMANPVPEIMPDVAEAAGAAVVATGRSDFPNQINNVLGFPGIFRGALDHGVREITEEMLLRAARALARMVARPTARKIIPSPFDAGVAEAVARAIR</sequence>
<dbReference type="GO" id="GO:0016616">
    <property type="term" value="F:oxidoreductase activity, acting on the CH-OH group of donors, NAD or NADP as acceptor"/>
    <property type="evidence" value="ECO:0007669"/>
    <property type="project" value="InterPro"/>
</dbReference>
<gene>
    <name evidence="10" type="ORF">COV10_00960</name>
</gene>
<dbReference type="SUPFAM" id="SSF53223">
    <property type="entry name" value="Aminoacid dehydrogenase-like, N-terminal domain"/>
    <property type="match status" value="1"/>
</dbReference>
<protein>
    <submittedName>
        <fullName evidence="10">NAD-dependent malic enzyme</fullName>
    </submittedName>
</protein>
<dbReference type="GO" id="GO:0046872">
    <property type="term" value="F:metal ion binding"/>
    <property type="evidence" value="ECO:0007669"/>
    <property type="project" value="UniProtKB-KW"/>
</dbReference>
<dbReference type="InterPro" id="IPR012301">
    <property type="entry name" value="Malic_N_dom"/>
</dbReference>
<organism evidence="10 11">
    <name type="scientific">Candidatus Vogelbacteria bacterium CG10_big_fil_rev_8_21_14_0_10_51_16</name>
    <dbReference type="NCBI Taxonomy" id="1975045"/>
    <lineage>
        <taxon>Bacteria</taxon>
        <taxon>Candidatus Vogeliibacteriota</taxon>
    </lineage>
</organism>
<keyword evidence="4" id="KW-0560">Oxidoreductase</keyword>
<feature type="active site" description="Proton donor" evidence="5">
    <location>
        <position position="43"/>
    </location>
</feature>
<accession>A0A2H0RF63</accession>
<feature type="binding site" evidence="7">
    <location>
        <position position="140"/>
    </location>
    <ligand>
        <name>a divalent metal cation</name>
        <dbReference type="ChEBI" id="CHEBI:60240"/>
    </ligand>
</feature>
<feature type="binding site" evidence="7">
    <location>
        <position position="141"/>
    </location>
    <ligand>
        <name>a divalent metal cation</name>
        <dbReference type="ChEBI" id="CHEBI:60240"/>
    </ligand>
</feature>
<dbReference type="Gene3D" id="3.40.50.10380">
    <property type="entry name" value="Malic enzyme, N-terminal domain"/>
    <property type="match status" value="1"/>
</dbReference>
<evidence type="ECO:0000256" key="1">
    <source>
        <dbReference type="ARBA" id="ARBA00001936"/>
    </source>
</evidence>
<evidence type="ECO:0000313" key="10">
    <source>
        <dbReference type="EMBL" id="PIR45080.1"/>
    </source>
</evidence>
<dbReference type="InterPro" id="IPR036291">
    <property type="entry name" value="NAD(P)-bd_dom_sf"/>
</dbReference>
<comment type="caution">
    <text evidence="10">The sequence shown here is derived from an EMBL/GenBank/DDBJ whole genome shotgun (WGS) entry which is preliminary data.</text>
</comment>
<dbReference type="InterPro" id="IPR051674">
    <property type="entry name" value="Malate_Decarboxylase"/>
</dbReference>
<comment type="similarity">
    <text evidence="2">Belongs to the malic enzymes family.</text>
</comment>
<dbReference type="PANTHER" id="PTHR43237">
    <property type="entry name" value="NADP-DEPENDENT MALIC ENZYME"/>
    <property type="match status" value="1"/>
</dbReference>
<name>A0A2H0RF63_9BACT</name>
<dbReference type="Gene3D" id="3.40.50.720">
    <property type="entry name" value="NAD(P)-binding Rossmann-like Domain"/>
    <property type="match status" value="1"/>
</dbReference>
<proteinExistence type="inferred from homology"/>
<dbReference type="GO" id="GO:0051287">
    <property type="term" value="F:NAD binding"/>
    <property type="evidence" value="ECO:0007669"/>
    <property type="project" value="InterPro"/>
</dbReference>
<feature type="domain" description="Malic enzyme N-terminal" evidence="9">
    <location>
        <begin position="22"/>
        <end position="155"/>
    </location>
</feature>
<dbReference type="InterPro" id="IPR046346">
    <property type="entry name" value="Aminoacid_DH-like_N_sf"/>
</dbReference>
<feature type="domain" description="Malic enzyme NAD-binding" evidence="8">
    <location>
        <begin position="167"/>
        <end position="384"/>
    </location>
</feature>
<evidence type="ECO:0000259" key="9">
    <source>
        <dbReference type="SMART" id="SM01274"/>
    </source>
</evidence>
<evidence type="ECO:0000256" key="7">
    <source>
        <dbReference type="PIRSR" id="PIRSR000106-3"/>
    </source>
</evidence>
<dbReference type="Pfam" id="PF03949">
    <property type="entry name" value="Malic_M"/>
    <property type="match status" value="1"/>
</dbReference>
<dbReference type="SMART" id="SM00919">
    <property type="entry name" value="Malic_M"/>
    <property type="match status" value="1"/>
</dbReference>
<feature type="binding site" evidence="6">
    <location>
        <position position="322"/>
    </location>
    <ligand>
        <name>(S)-malate</name>
        <dbReference type="ChEBI" id="CHEBI:15589"/>
    </ligand>
</feature>
<feature type="active site" description="Proton acceptor" evidence="5">
    <location>
        <position position="98"/>
    </location>
</feature>
<dbReference type="InterPro" id="IPR037062">
    <property type="entry name" value="Malic_N_dom_sf"/>
</dbReference>
<evidence type="ECO:0000256" key="6">
    <source>
        <dbReference type="PIRSR" id="PIRSR000106-2"/>
    </source>
</evidence>
<dbReference type="InterPro" id="IPR001891">
    <property type="entry name" value="Malic_OxRdtase"/>
</dbReference>
<comment type="cofactor">
    <cofactor evidence="1">
        <name>Mn(2+)</name>
        <dbReference type="ChEBI" id="CHEBI:29035"/>
    </cofactor>
</comment>
<evidence type="ECO:0000256" key="2">
    <source>
        <dbReference type="ARBA" id="ARBA00008785"/>
    </source>
</evidence>
<dbReference type="AlphaFoldDB" id="A0A2H0RF63"/>
<evidence type="ECO:0000256" key="3">
    <source>
        <dbReference type="ARBA" id="ARBA00022723"/>
    </source>
</evidence>
<dbReference type="PROSITE" id="PS00331">
    <property type="entry name" value="MALIC_ENZYMES"/>
    <property type="match status" value="1"/>
</dbReference>
<keyword evidence="3 7" id="KW-0479">Metal-binding</keyword>
<dbReference type="InterPro" id="IPR015884">
    <property type="entry name" value="Malic_enzyme_CS"/>
</dbReference>
<dbReference type="FunFam" id="3.40.50.10380:FF:000003">
    <property type="entry name" value="NADP-dependent malic enzyme"/>
    <property type="match status" value="1"/>
</dbReference>
<dbReference type="PANTHER" id="PTHR43237:SF4">
    <property type="entry name" value="NADP-DEPENDENT MALIC ENZYME"/>
    <property type="match status" value="1"/>
</dbReference>
<comment type="cofactor">
    <cofactor evidence="7">
        <name>Mg(2+)</name>
        <dbReference type="ChEBI" id="CHEBI:18420"/>
    </cofactor>
    <cofactor evidence="7">
        <name>Mn(2+)</name>
        <dbReference type="ChEBI" id="CHEBI:29035"/>
    </cofactor>
    <text evidence="7">Divalent metal cations. Prefers magnesium or manganese.</text>
</comment>
<dbReference type="GO" id="GO:0004470">
    <property type="term" value="F:malic enzyme activity"/>
    <property type="evidence" value="ECO:0007669"/>
    <property type="project" value="InterPro"/>
</dbReference>
<dbReference type="SUPFAM" id="SSF51735">
    <property type="entry name" value="NAD(P)-binding Rossmann-fold domains"/>
    <property type="match status" value="1"/>
</dbReference>
<dbReference type="PIRSF" id="PIRSF000106">
    <property type="entry name" value="ME"/>
    <property type="match status" value="1"/>
</dbReference>
<evidence type="ECO:0000256" key="5">
    <source>
        <dbReference type="PIRSR" id="PIRSR000106-1"/>
    </source>
</evidence>
<reference evidence="10 11" key="1">
    <citation type="submission" date="2017-09" db="EMBL/GenBank/DDBJ databases">
        <title>Depth-based differentiation of microbial function through sediment-hosted aquifers and enrichment of novel symbionts in the deep terrestrial subsurface.</title>
        <authorList>
            <person name="Probst A.J."/>
            <person name="Ladd B."/>
            <person name="Jarett J.K."/>
            <person name="Geller-Mcgrath D.E."/>
            <person name="Sieber C.M."/>
            <person name="Emerson J.B."/>
            <person name="Anantharaman K."/>
            <person name="Thomas B.C."/>
            <person name="Malmstrom R."/>
            <person name="Stieglmeier M."/>
            <person name="Klingl A."/>
            <person name="Woyke T."/>
            <person name="Ryan C.M."/>
            <person name="Banfield J.F."/>
        </authorList>
    </citation>
    <scope>NUCLEOTIDE SEQUENCE [LARGE SCALE GENOMIC DNA]</scope>
    <source>
        <strain evidence="10">CG10_big_fil_rev_8_21_14_0_10_51_16</strain>
    </source>
</reference>